<dbReference type="InterPro" id="IPR018728">
    <property type="entry name" value="DUF2268"/>
</dbReference>
<evidence type="ECO:0000313" key="2">
    <source>
        <dbReference type="EMBL" id="MDQ0174646.1"/>
    </source>
</evidence>
<sequence length="262" mass="31026">MTIIRTDQWLKQALDKPLELLQKVKPTVENPTRFYRYLCSFGMYQHPRRAQRVFQILEEKEAWKKINQIYQKYRSLWDGPTINIYIFPMEEGNRSFMRDTRGRSGITFPKQIFLFLSSVGDEKEWEALFVHEYHHAARMSRLKKEINDYTLLDSLVLEGLAEHAVLDCCGVDYVAPWCTSYQEKRLASLWQRAIKQYLHITRSEARHDDILFGKRAYPRMIGYVIGYHIIAHYKKQASDFSIAKTLGVPSNTFLQDDFLKLE</sequence>
<name>A0ABT9WN70_9BACI</name>
<dbReference type="RefSeq" id="WP_307226293.1">
    <property type="nucleotide sequence ID" value="NZ_JAUSTT010000002.1"/>
</dbReference>
<evidence type="ECO:0000313" key="3">
    <source>
        <dbReference type="Proteomes" id="UP001223586"/>
    </source>
</evidence>
<dbReference type="Proteomes" id="UP001223586">
    <property type="component" value="Unassembled WGS sequence"/>
</dbReference>
<accession>A0ABT9WN70</accession>
<evidence type="ECO:0000259" key="1">
    <source>
        <dbReference type="Pfam" id="PF10026"/>
    </source>
</evidence>
<comment type="caution">
    <text evidence="2">The sequence shown here is derived from an EMBL/GenBank/DDBJ whole genome shotgun (WGS) entry which is preliminary data.</text>
</comment>
<proteinExistence type="predicted"/>
<protein>
    <submittedName>
        <fullName evidence="2">Uncharacterized protein YjaZ</fullName>
    </submittedName>
</protein>
<organism evidence="2 3">
    <name type="scientific">Bacillus chungangensis</name>
    <dbReference type="NCBI Taxonomy" id="587633"/>
    <lineage>
        <taxon>Bacteria</taxon>
        <taxon>Bacillati</taxon>
        <taxon>Bacillota</taxon>
        <taxon>Bacilli</taxon>
        <taxon>Bacillales</taxon>
        <taxon>Bacillaceae</taxon>
        <taxon>Bacillus</taxon>
    </lineage>
</organism>
<dbReference type="Pfam" id="PF10026">
    <property type="entry name" value="DUF2268"/>
    <property type="match status" value="1"/>
</dbReference>
<keyword evidence="3" id="KW-1185">Reference proteome</keyword>
<gene>
    <name evidence="2" type="ORF">J2S08_000479</name>
</gene>
<dbReference type="EMBL" id="JAUSTT010000002">
    <property type="protein sequence ID" value="MDQ0174646.1"/>
    <property type="molecule type" value="Genomic_DNA"/>
</dbReference>
<reference evidence="2 3" key="1">
    <citation type="submission" date="2023-07" db="EMBL/GenBank/DDBJ databases">
        <title>Genomic Encyclopedia of Type Strains, Phase IV (KMG-IV): sequencing the most valuable type-strain genomes for metagenomic binning, comparative biology and taxonomic classification.</title>
        <authorList>
            <person name="Goeker M."/>
        </authorList>
    </citation>
    <scope>NUCLEOTIDE SEQUENCE [LARGE SCALE GENOMIC DNA]</scope>
    <source>
        <strain evidence="2 3">DSM 23837</strain>
    </source>
</reference>
<feature type="domain" description="DUF2268" evidence="1">
    <location>
        <begin position="63"/>
        <end position="254"/>
    </location>
</feature>